<gene>
    <name evidence="1" type="ORF">HG543_29320</name>
</gene>
<accession>A0A848LM85</accession>
<name>A0A848LM85_9BACT</name>
<proteinExistence type="predicted"/>
<dbReference type="Proteomes" id="UP000518300">
    <property type="component" value="Unassembled WGS sequence"/>
</dbReference>
<comment type="caution">
    <text evidence="1">The sequence shown here is derived from an EMBL/GenBank/DDBJ whole genome shotgun (WGS) entry which is preliminary data.</text>
</comment>
<evidence type="ECO:0000313" key="2">
    <source>
        <dbReference type="Proteomes" id="UP000518300"/>
    </source>
</evidence>
<keyword evidence="2" id="KW-1185">Reference proteome</keyword>
<dbReference type="AlphaFoldDB" id="A0A848LM85"/>
<evidence type="ECO:0000313" key="1">
    <source>
        <dbReference type="EMBL" id="NMO18935.1"/>
    </source>
</evidence>
<evidence type="ECO:0008006" key="3">
    <source>
        <dbReference type="Google" id="ProtNLM"/>
    </source>
</evidence>
<sequence>MGMSRIKAAVCGVAFVLGALTGCGDPAPAPEVTEATHEAGVKLHLAQEELVAGGPLALRVEVSSPVATTATVELNAPESLELERRTLTVDLAAGETKHVTVKGRASRAGFFSVTAVGHAEAWGRPRSHLLGLNAHRPGEAARAPVTQSLAEHLGGVPRVRTAEELARLDVEDARAASRGGEPDAASRTVVLDGVTFPKADGTRSEPVSTVMTLLPGTGSGEPSRADLEAASRGLPSGDVSAMGLGCNANGDAASVHVNLQYQGRWYDVRRARITVYDENPALPNTQVATGYTDDSGWFHFRKPTCDYGAPWDMSLADLFFVVETEDSRRMGVYYILTPYSGTHSVRTGTFWDTTGTTFHVSLNSDQTPAEQALGVLNLIQYAEEFNAYAGGAGAAFFPLRVAWPTHVPFTSVSFATVSKLELVEADWADPFTVWHEFGHELMYFTTSEATWYWAYDQGPLAITFPAFAWGSHSGYEQQNTELAYNEGWANYFGTLLAKWHGYPVGGNGYDFSGTYTRCNGPGCTYGSAGLVWANGNENEMRVSTFLYRYNAEVLQAAYGLGPRGAFGRMRERLWSVGRYDVDIHEAWEWWLQPTMPAGWEWKVSEIAADTFMDTGRIP</sequence>
<dbReference type="RefSeq" id="WP_169348196.1">
    <property type="nucleotide sequence ID" value="NZ_JABBJJ010000161.1"/>
</dbReference>
<protein>
    <recommendedName>
        <fullName evidence="3">Lipoprotein</fullName>
    </recommendedName>
</protein>
<organism evidence="1 2">
    <name type="scientific">Pyxidicoccus fallax</name>
    <dbReference type="NCBI Taxonomy" id="394095"/>
    <lineage>
        <taxon>Bacteria</taxon>
        <taxon>Pseudomonadati</taxon>
        <taxon>Myxococcota</taxon>
        <taxon>Myxococcia</taxon>
        <taxon>Myxococcales</taxon>
        <taxon>Cystobacterineae</taxon>
        <taxon>Myxococcaceae</taxon>
        <taxon>Pyxidicoccus</taxon>
    </lineage>
</organism>
<dbReference type="PROSITE" id="PS51257">
    <property type="entry name" value="PROKAR_LIPOPROTEIN"/>
    <property type="match status" value="1"/>
</dbReference>
<dbReference type="EMBL" id="JABBJJ010000161">
    <property type="protein sequence ID" value="NMO18935.1"/>
    <property type="molecule type" value="Genomic_DNA"/>
</dbReference>
<reference evidence="1 2" key="1">
    <citation type="submission" date="2020-04" db="EMBL/GenBank/DDBJ databases">
        <title>Draft genome of Pyxidicoccus fallax type strain.</title>
        <authorList>
            <person name="Whitworth D.E."/>
        </authorList>
    </citation>
    <scope>NUCLEOTIDE SEQUENCE [LARGE SCALE GENOMIC DNA]</scope>
    <source>
        <strain evidence="1 2">DSM 14698</strain>
    </source>
</reference>